<protein>
    <recommendedName>
        <fullName evidence="3 9">Endo-1,4-beta-xylanase</fullName>
        <ecNumber evidence="3 9">3.2.1.8</ecNumber>
    </recommendedName>
</protein>
<organism evidence="13 14">
    <name type="scientific">Sorangium atrum</name>
    <dbReference type="NCBI Taxonomy" id="2995308"/>
    <lineage>
        <taxon>Bacteria</taxon>
        <taxon>Pseudomonadati</taxon>
        <taxon>Myxococcota</taxon>
        <taxon>Polyangia</taxon>
        <taxon>Polyangiales</taxon>
        <taxon>Polyangiaceae</taxon>
        <taxon>Sorangium</taxon>
    </lineage>
</organism>
<keyword evidence="4 9" id="KW-0858">Xylan degradation</keyword>
<dbReference type="GO" id="GO:0016787">
    <property type="term" value="F:hydrolase activity"/>
    <property type="evidence" value="ECO:0007669"/>
    <property type="project" value="UniProtKB-KW"/>
</dbReference>
<dbReference type="PROSITE" id="PS51761">
    <property type="entry name" value="GH11_3"/>
    <property type="match status" value="1"/>
</dbReference>
<dbReference type="InterPro" id="IPR013320">
    <property type="entry name" value="ConA-like_dom_sf"/>
</dbReference>
<feature type="active site" description="Nucleophile" evidence="9">
    <location>
        <position position="111"/>
    </location>
</feature>
<sequence length="217" mass="23100">MTGGGAGGAGGEGGAGGAPDTCTTSEQPVCSNQSGDHCGFYYQLWKDQGTGCLTNTADGFSVEWSDINNLLGRKGLRPGSGNQIVTYEADFQPNGNAYLGVYGWTKSPAVEYYIIDGWGTWRPPGGSGAMGTVTSDGGVYDIYKTQRSEVLAIDGINAPYQFWSVRKQKRTSGTITVANHFDAWQKLGMNMGSLSEVSMLVEGYQSSGRADVRVTMR</sequence>
<evidence type="ECO:0000256" key="9">
    <source>
        <dbReference type="PROSITE-ProRule" id="PRU01097"/>
    </source>
</evidence>
<evidence type="ECO:0000256" key="3">
    <source>
        <dbReference type="ARBA" id="ARBA00012590"/>
    </source>
</evidence>
<dbReference type="EC" id="3.2.1.8" evidence="3 9"/>
<evidence type="ECO:0000313" key="14">
    <source>
        <dbReference type="Proteomes" id="UP001217485"/>
    </source>
</evidence>
<evidence type="ECO:0000313" key="13">
    <source>
        <dbReference type="EMBL" id="MDC0681032.1"/>
    </source>
</evidence>
<dbReference type="Gene3D" id="2.60.120.180">
    <property type="match status" value="1"/>
</dbReference>
<keyword evidence="14" id="KW-1185">Reference proteome</keyword>
<feature type="region of interest" description="Disordered" evidence="11">
    <location>
        <begin position="1"/>
        <end position="27"/>
    </location>
</feature>
<accession>A0ABT5C3N7</accession>
<keyword evidence="6 9" id="KW-0119">Carbohydrate metabolism</keyword>
<dbReference type="PRINTS" id="PR00911">
    <property type="entry name" value="GLHYDRLASE11"/>
</dbReference>
<dbReference type="Proteomes" id="UP001217485">
    <property type="component" value="Unassembled WGS sequence"/>
</dbReference>
<proteinExistence type="inferred from homology"/>
<comment type="catalytic activity">
    <reaction evidence="1 9 10">
        <text>Endohydrolysis of (1-&gt;4)-beta-D-xylosidic linkages in xylans.</text>
        <dbReference type="EC" id="3.2.1.8"/>
    </reaction>
</comment>
<dbReference type="EMBL" id="JAQNDK010000003">
    <property type="protein sequence ID" value="MDC0681032.1"/>
    <property type="molecule type" value="Genomic_DNA"/>
</dbReference>
<gene>
    <name evidence="13" type="ORF">POL72_25060</name>
</gene>
<dbReference type="RefSeq" id="WP_272100001.1">
    <property type="nucleotide sequence ID" value="NZ_JAQNDK010000003.1"/>
</dbReference>
<comment type="caution">
    <text evidence="13">The sequence shown here is derived from an EMBL/GenBank/DDBJ whole genome shotgun (WGS) entry which is preliminary data.</text>
</comment>
<dbReference type="PANTHER" id="PTHR46828:SF2">
    <property type="entry name" value="ENDO-1,4-BETA-XYLANASE A-RELATED"/>
    <property type="match status" value="1"/>
</dbReference>
<evidence type="ECO:0000256" key="11">
    <source>
        <dbReference type="SAM" id="MobiDB-lite"/>
    </source>
</evidence>
<keyword evidence="8 9" id="KW-0624">Polysaccharide degradation</keyword>
<comment type="pathway">
    <text evidence="2 9 10">Glycan degradation; xylan degradation.</text>
</comment>
<evidence type="ECO:0000256" key="7">
    <source>
        <dbReference type="ARBA" id="ARBA00023295"/>
    </source>
</evidence>
<dbReference type="InterPro" id="IPR001137">
    <property type="entry name" value="Glyco_hydro_11"/>
</dbReference>
<evidence type="ECO:0000256" key="6">
    <source>
        <dbReference type="ARBA" id="ARBA00023277"/>
    </source>
</evidence>
<evidence type="ECO:0000256" key="1">
    <source>
        <dbReference type="ARBA" id="ARBA00000681"/>
    </source>
</evidence>
<feature type="domain" description="GH11" evidence="12">
    <location>
        <begin position="28"/>
        <end position="215"/>
    </location>
</feature>
<evidence type="ECO:0000256" key="10">
    <source>
        <dbReference type="RuleBase" id="RU362015"/>
    </source>
</evidence>
<dbReference type="SUPFAM" id="SSF49899">
    <property type="entry name" value="Concanavalin A-like lectins/glucanases"/>
    <property type="match status" value="1"/>
</dbReference>
<evidence type="ECO:0000256" key="5">
    <source>
        <dbReference type="ARBA" id="ARBA00022801"/>
    </source>
</evidence>
<feature type="compositionally biased region" description="Gly residues" evidence="11">
    <location>
        <begin position="1"/>
        <end position="17"/>
    </location>
</feature>
<feature type="active site" description="Proton donor" evidence="9">
    <location>
        <position position="202"/>
    </location>
</feature>
<name>A0ABT5C3N7_9BACT</name>
<reference evidence="13 14" key="1">
    <citation type="submission" date="2023-01" db="EMBL/GenBank/DDBJ databases">
        <title>Minimal conservation of predation-associated metabolite biosynthetic gene clusters underscores biosynthetic potential of Myxococcota including descriptions for ten novel species: Archangium lansinium sp. nov., Myxococcus landrumus sp. nov., Nannocystis bai.</title>
        <authorList>
            <person name="Ahearne A."/>
            <person name="Stevens C."/>
            <person name="Dowd S."/>
        </authorList>
    </citation>
    <scope>NUCLEOTIDE SEQUENCE [LARGE SCALE GENOMIC DNA]</scope>
    <source>
        <strain evidence="13 14">WIWO2</strain>
    </source>
</reference>
<evidence type="ECO:0000259" key="12">
    <source>
        <dbReference type="PROSITE" id="PS51761"/>
    </source>
</evidence>
<dbReference type="InterPro" id="IPR033123">
    <property type="entry name" value="GH11_dom"/>
</dbReference>
<evidence type="ECO:0000256" key="8">
    <source>
        <dbReference type="ARBA" id="ARBA00023326"/>
    </source>
</evidence>
<dbReference type="PROSITE" id="PS00777">
    <property type="entry name" value="GH11_2"/>
    <property type="match status" value="1"/>
</dbReference>
<dbReference type="Pfam" id="PF00457">
    <property type="entry name" value="Glyco_hydro_11"/>
    <property type="match status" value="1"/>
</dbReference>
<keyword evidence="7 9" id="KW-0326">Glycosidase</keyword>
<evidence type="ECO:0000256" key="2">
    <source>
        <dbReference type="ARBA" id="ARBA00004851"/>
    </source>
</evidence>
<dbReference type="PANTHER" id="PTHR46828">
    <property type="entry name" value="ENDO-1,4-BETA-XYLANASE A-RELATED"/>
    <property type="match status" value="1"/>
</dbReference>
<comment type="similarity">
    <text evidence="9 10">Belongs to the glycosyl hydrolase 11 (cellulase G) family.</text>
</comment>
<dbReference type="InterPro" id="IPR033119">
    <property type="entry name" value="GH11_AS_2"/>
</dbReference>
<dbReference type="InterPro" id="IPR013319">
    <property type="entry name" value="GH11/12"/>
</dbReference>
<keyword evidence="5 9" id="KW-0378">Hydrolase</keyword>
<evidence type="ECO:0000256" key="4">
    <source>
        <dbReference type="ARBA" id="ARBA00022651"/>
    </source>
</evidence>